<comment type="caution">
    <text evidence="2">The sequence shown here is derived from an EMBL/GenBank/DDBJ whole genome shotgun (WGS) entry which is preliminary data.</text>
</comment>
<dbReference type="AlphaFoldDB" id="X1D035"/>
<dbReference type="InterPro" id="IPR003033">
    <property type="entry name" value="SCP2_sterol-bd_dom"/>
</dbReference>
<evidence type="ECO:0000313" key="2">
    <source>
        <dbReference type="EMBL" id="GAH14176.1"/>
    </source>
</evidence>
<dbReference type="Pfam" id="PF02036">
    <property type="entry name" value="SCP2"/>
    <property type="match status" value="1"/>
</dbReference>
<dbReference type="InterPro" id="IPR036527">
    <property type="entry name" value="SCP2_sterol-bd_dom_sf"/>
</dbReference>
<dbReference type="SUPFAM" id="SSF55718">
    <property type="entry name" value="SCP-like"/>
    <property type="match status" value="1"/>
</dbReference>
<dbReference type="EMBL" id="BART01035406">
    <property type="protein sequence ID" value="GAH14176.1"/>
    <property type="molecule type" value="Genomic_DNA"/>
</dbReference>
<dbReference type="Gene3D" id="3.30.1050.10">
    <property type="entry name" value="SCP2 sterol-binding domain"/>
    <property type="match status" value="1"/>
</dbReference>
<organism evidence="2">
    <name type="scientific">marine sediment metagenome</name>
    <dbReference type="NCBI Taxonomy" id="412755"/>
    <lineage>
        <taxon>unclassified sequences</taxon>
        <taxon>metagenomes</taxon>
        <taxon>ecological metagenomes</taxon>
    </lineage>
</organism>
<sequence length="144" mass="16340">MVDEELIKYIKEKLNEGGNTTVEDTLKLLNVYKHISTENQKLKEEFEDMAMLDMSFLGQIIISDENKKFWLEFKEGKVDFGEGDGENPTLTFTTTMNIFTGILFGQIEISSAHKAGDISFEGSGEELMDFQAITSVINDFLQYS</sequence>
<proteinExistence type="predicted"/>
<accession>X1D035</accession>
<protein>
    <recommendedName>
        <fullName evidence="1">SCP2 domain-containing protein</fullName>
    </recommendedName>
</protein>
<feature type="domain" description="SCP2" evidence="1">
    <location>
        <begin position="59"/>
        <end position="133"/>
    </location>
</feature>
<name>X1D035_9ZZZZ</name>
<evidence type="ECO:0000259" key="1">
    <source>
        <dbReference type="Pfam" id="PF02036"/>
    </source>
</evidence>
<gene>
    <name evidence="2" type="ORF">S01H4_60156</name>
</gene>
<reference evidence="2" key="1">
    <citation type="journal article" date="2014" name="Front. Microbiol.">
        <title>High frequency of phylogenetically diverse reductive dehalogenase-homologous genes in deep subseafloor sedimentary metagenomes.</title>
        <authorList>
            <person name="Kawai M."/>
            <person name="Futagami T."/>
            <person name="Toyoda A."/>
            <person name="Takaki Y."/>
            <person name="Nishi S."/>
            <person name="Hori S."/>
            <person name="Arai W."/>
            <person name="Tsubouchi T."/>
            <person name="Morono Y."/>
            <person name="Uchiyama I."/>
            <person name="Ito T."/>
            <person name="Fujiyama A."/>
            <person name="Inagaki F."/>
            <person name="Takami H."/>
        </authorList>
    </citation>
    <scope>NUCLEOTIDE SEQUENCE</scope>
    <source>
        <strain evidence="2">Expedition CK06-06</strain>
    </source>
</reference>